<dbReference type="InterPro" id="IPR006344">
    <property type="entry name" value="RecD"/>
</dbReference>
<sequence length="616" mass="67676">MAITMMQQLKQCANLKLISDLDYHFAHFVAEKEPEASADLLLAAALLSNQTGQGDVCIELPAFAGKALFGSDNHPEIETLSAPKLSAWRRAIQACGQVARPGHRGLMVLDSADRLYLAKYWHFEATLAQALCKRANQAIEVDLPRLQTGLQHLFSHHNNDIDWQQIAAAMAVLNSFSVISGGPGTGKTTTVVKLLVLLVEQGGDKPPRIALTAPTGKAAARLSESIKEKKPELACADVVREAIPDEASTLHRLLGVMPGKVGFRHHRDNPLHLDVLVVDEASMVDLPMMFRLLEALPPRARLILLGDKDQLASVEAGSVLGDICNAAWRESYSARICEQLQLLTGAELTPLKQLDSPLNDCIALLRKSYRFDSAGGIGLLAIAVNAGDAKQALASFDDLFNDNIALETVTVGEIPSRLAQQGRAHYRHYLACDNPLDALQAFNRFRILSAQREGPFGVEQLNQSIETALNQQGLIDNRQPFYAGRPIMITRNDYGLTLFNGDIGLIWPDGENGGRLRAFFMMPDGCVRKVLPNRLPPHETVYAMTVHKSQGSEFEQVLLVLPDEISPLISRELLYTGITRAKEKVTVWARPTLFEQAVKRRMTRVSGLVDALHHDG</sequence>
<dbReference type="PANTHER" id="PTHR43788">
    <property type="entry name" value="DNA2/NAM7 HELICASE FAMILY MEMBER"/>
    <property type="match status" value="1"/>
</dbReference>
<gene>
    <name evidence="12" type="ORF">MNBD_GAMMA18-1058</name>
</gene>
<evidence type="ECO:0000256" key="6">
    <source>
        <dbReference type="ARBA" id="ARBA00022839"/>
    </source>
</evidence>
<keyword evidence="7" id="KW-0067">ATP-binding</keyword>
<keyword evidence="8" id="KW-0238">DNA-binding</keyword>
<dbReference type="AlphaFoldDB" id="A0A3B0YW03"/>
<dbReference type="GO" id="GO:0008854">
    <property type="term" value="F:exodeoxyribonuclease V activity"/>
    <property type="evidence" value="ECO:0007669"/>
    <property type="project" value="UniProtKB-EC"/>
</dbReference>
<keyword evidence="5" id="KW-0347">Helicase</keyword>
<dbReference type="EMBL" id="UOFP01000083">
    <property type="protein sequence ID" value="VAW85188.1"/>
    <property type="molecule type" value="Genomic_DNA"/>
</dbReference>
<dbReference type="CDD" id="cd18809">
    <property type="entry name" value="SF1_C_RecD"/>
    <property type="match status" value="1"/>
</dbReference>
<dbReference type="GO" id="GO:0006310">
    <property type="term" value="P:DNA recombination"/>
    <property type="evidence" value="ECO:0007669"/>
    <property type="project" value="InterPro"/>
</dbReference>
<dbReference type="GO" id="GO:0006302">
    <property type="term" value="P:double-strand break repair"/>
    <property type="evidence" value="ECO:0007669"/>
    <property type="project" value="InterPro"/>
</dbReference>
<keyword evidence="1" id="KW-0540">Nuclease</keyword>
<dbReference type="SUPFAM" id="SSF52540">
    <property type="entry name" value="P-loop containing nucleoside triphosphate hydrolases"/>
    <property type="match status" value="2"/>
</dbReference>
<dbReference type="Pfam" id="PF13245">
    <property type="entry name" value="AAA_19"/>
    <property type="match status" value="1"/>
</dbReference>
<proteinExistence type="inferred from homology"/>
<dbReference type="InterPro" id="IPR027417">
    <property type="entry name" value="P-loop_NTPase"/>
</dbReference>
<dbReference type="GO" id="GO:0009338">
    <property type="term" value="C:exodeoxyribonuclease V complex"/>
    <property type="evidence" value="ECO:0007669"/>
    <property type="project" value="InterPro"/>
</dbReference>
<protein>
    <submittedName>
        <fullName evidence="12">Exodeoxyribonuclease V alpha chain</fullName>
        <ecNumber evidence="12">3.1.11.5</ecNumber>
    </submittedName>
</protein>
<dbReference type="InterPro" id="IPR050534">
    <property type="entry name" value="Coronavir_polyprotein_1ab"/>
</dbReference>
<dbReference type="PROSITE" id="PS51192">
    <property type="entry name" value="HELICASE_ATP_BIND_1"/>
    <property type="match status" value="1"/>
</dbReference>
<feature type="domain" description="Helicase ATP-binding" evidence="11">
    <location>
        <begin position="168"/>
        <end position="305"/>
    </location>
</feature>
<reference evidence="12" key="1">
    <citation type="submission" date="2018-06" db="EMBL/GenBank/DDBJ databases">
        <authorList>
            <person name="Zhirakovskaya E."/>
        </authorList>
    </citation>
    <scope>NUCLEOTIDE SEQUENCE</scope>
</reference>
<dbReference type="InterPro" id="IPR049550">
    <property type="entry name" value="RecD_N"/>
</dbReference>
<dbReference type="GO" id="GO:0005524">
    <property type="term" value="F:ATP binding"/>
    <property type="evidence" value="ECO:0007669"/>
    <property type="project" value="UniProtKB-KW"/>
</dbReference>
<keyword evidence="3" id="KW-0227">DNA damage</keyword>
<dbReference type="Pfam" id="PF13538">
    <property type="entry name" value="UvrD_C_2"/>
    <property type="match status" value="1"/>
</dbReference>
<evidence type="ECO:0000256" key="1">
    <source>
        <dbReference type="ARBA" id="ARBA00022722"/>
    </source>
</evidence>
<evidence type="ECO:0000259" key="11">
    <source>
        <dbReference type="PROSITE" id="PS51192"/>
    </source>
</evidence>
<dbReference type="EC" id="3.1.11.5" evidence="12"/>
<dbReference type="NCBIfam" id="NF008127">
    <property type="entry name" value="PRK10875.1"/>
    <property type="match status" value="1"/>
</dbReference>
<keyword evidence="10" id="KW-0413">Isomerase</keyword>
<evidence type="ECO:0000256" key="2">
    <source>
        <dbReference type="ARBA" id="ARBA00022741"/>
    </source>
</evidence>
<keyword evidence="2" id="KW-0547">Nucleotide-binding</keyword>
<evidence type="ECO:0000256" key="10">
    <source>
        <dbReference type="ARBA" id="ARBA00023235"/>
    </source>
</evidence>
<evidence type="ECO:0000256" key="7">
    <source>
        <dbReference type="ARBA" id="ARBA00022840"/>
    </source>
</evidence>
<name>A0A3B0YW03_9ZZZZ</name>
<dbReference type="InterPro" id="IPR014001">
    <property type="entry name" value="Helicase_ATP-bd"/>
</dbReference>
<dbReference type="Gene3D" id="1.10.10.1020">
    <property type="entry name" value="RecBCD complex, subunit RecD, N-terminal domain"/>
    <property type="match status" value="1"/>
</dbReference>
<keyword evidence="4 12" id="KW-0378">Hydrolase</keyword>
<keyword evidence="6" id="KW-0269">Exonuclease</keyword>
<dbReference type="CDD" id="cd17933">
    <property type="entry name" value="DEXSc_RecD-like"/>
    <property type="match status" value="1"/>
</dbReference>
<dbReference type="FunFam" id="3.40.50.300:FF:000912">
    <property type="entry name" value="RecBCD enzyme subunit RecD"/>
    <property type="match status" value="1"/>
</dbReference>
<dbReference type="HAMAP" id="MF_01487">
    <property type="entry name" value="RecD"/>
    <property type="match status" value="1"/>
</dbReference>
<dbReference type="NCBIfam" id="TIGR01447">
    <property type="entry name" value="recD"/>
    <property type="match status" value="1"/>
</dbReference>
<dbReference type="GO" id="GO:0017116">
    <property type="term" value="F:single-stranded DNA helicase activity"/>
    <property type="evidence" value="ECO:0007669"/>
    <property type="project" value="TreeGrafter"/>
</dbReference>
<dbReference type="InterPro" id="IPR027785">
    <property type="entry name" value="UvrD-like_helicase_C"/>
</dbReference>
<dbReference type="Gene3D" id="3.40.50.300">
    <property type="entry name" value="P-loop containing nucleotide triphosphate hydrolases"/>
    <property type="match status" value="3"/>
</dbReference>
<accession>A0A3B0YW03</accession>
<evidence type="ECO:0000256" key="5">
    <source>
        <dbReference type="ARBA" id="ARBA00022806"/>
    </source>
</evidence>
<evidence type="ECO:0000313" key="12">
    <source>
        <dbReference type="EMBL" id="VAW85188.1"/>
    </source>
</evidence>
<evidence type="ECO:0000256" key="3">
    <source>
        <dbReference type="ARBA" id="ARBA00022763"/>
    </source>
</evidence>
<dbReference type="GO" id="GO:0003677">
    <property type="term" value="F:DNA binding"/>
    <property type="evidence" value="ECO:0007669"/>
    <property type="project" value="UniProtKB-KW"/>
</dbReference>
<dbReference type="PANTHER" id="PTHR43788:SF6">
    <property type="entry name" value="DNA HELICASE B"/>
    <property type="match status" value="1"/>
</dbReference>
<dbReference type="Pfam" id="PF21185">
    <property type="entry name" value="RecD_N"/>
    <property type="match status" value="1"/>
</dbReference>
<keyword evidence="9" id="KW-0234">DNA repair</keyword>
<dbReference type="InterPro" id="IPR041851">
    <property type="entry name" value="RecD_N_sf"/>
</dbReference>
<evidence type="ECO:0000256" key="4">
    <source>
        <dbReference type="ARBA" id="ARBA00022801"/>
    </source>
</evidence>
<organism evidence="12">
    <name type="scientific">hydrothermal vent metagenome</name>
    <dbReference type="NCBI Taxonomy" id="652676"/>
    <lineage>
        <taxon>unclassified sequences</taxon>
        <taxon>metagenomes</taxon>
        <taxon>ecological metagenomes</taxon>
    </lineage>
</organism>
<evidence type="ECO:0000256" key="8">
    <source>
        <dbReference type="ARBA" id="ARBA00023125"/>
    </source>
</evidence>
<evidence type="ECO:0000256" key="9">
    <source>
        <dbReference type="ARBA" id="ARBA00023204"/>
    </source>
</evidence>